<dbReference type="Proteomes" id="UP000182835">
    <property type="component" value="Unassembled WGS sequence"/>
</dbReference>
<dbReference type="PROSITE" id="PS51831">
    <property type="entry name" value="HD"/>
    <property type="match status" value="1"/>
</dbReference>
<dbReference type="EMBL" id="JXKG01000020">
    <property type="protein sequence ID" value="OJG14328.1"/>
    <property type="molecule type" value="Genomic_DNA"/>
</dbReference>
<dbReference type="InterPro" id="IPR050135">
    <property type="entry name" value="dGTPase-like"/>
</dbReference>
<accession>A0A1L8R3I7</accession>
<dbReference type="STRING" id="317010.RU96_GL001245"/>
<dbReference type="Pfam" id="PF19276">
    <property type="entry name" value="HD_assoc_2"/>
    <property type="match status" value="1"/>
</dbReference>
<dbReference type="Pfam" id="PF01966">
    <property type="entry name" value="HD"/>
    <property type="match status" value="1"/>
</dbReference>
<feature type="domain" description="HD" evidence="1">
    <location>
        <begin position="63"/>
        <end position="188"/>
    </location>
</feature>
<dbReference type="PANTHER" id="PTHR11373:SF4">
    <property type="entry name" value="DEOXYNUCLEOSIDE TRIPHOSPHATE TRIPHOSPHOHYDROLASE SAMHD1"/>
    <property type="match status" value="1"/>
</dbReference>
<dbReference type="InterPro" id="IPR045509">
    <property type="entry name" value="HD_assoc_2"/>
</dbReference>
<dbReference type="SMART" id="SM00471">
    <property type="entry name" value="HDc"/>
    <property type="match status" value="1"/>
</dbReference>
<dbReference type="Gene3D" id="1.20.1250.30">
    <property type="match status" value="1"/>
</dbReference>
<reference evidence="2 3" key="1">
    <citation type="submission" date="2014-12" db="EMBL/GenBank/DDBJ databases">
        <title>Draft genome sequences of 29 type strains of Enterococci.</title>
        <authorList>
            <person name="Zhong Z."/>
            <person name="Sun Z."/>
            <person name="Liu W."/>
            <person name="Zhang W."/>
            <person name="Zhang H."/>
        </authorList>
    </citation>
    <scope>NUCLEOTIDE SEQUENCE [LARGE SCALE GENOMIC DNA]</scope>
    <source>
        <strain evidence="2 3">DSM 21207</strain>
    </source>
</reference>
<dbReference type="GO" id="GO:0006203">
    <property type="term" value="P:dGTP catabolic process"/>
    <property type="evidence" value="ECO:0007669"/>
    <property type="project" value="TreeGrafter"/>
</dbReference>
<dbReference type="GO" id="GO:0008832">
    <property type="term" value="F:dGTPase activity"/>
    <property type="evidence" value="ECO:0007669"/>
    <property type="project" value="TreeGrafter"/>
</dbReference>
<dbReference type="InterPro" id="IPR006674">
    <property type="entry name" value="HD_domain"/>
</dbReference>
<dbReference type="SUPFAM" id="SSF109604">
    <property type="entry name" value="HD-domain/PDEase-like"/>
    <property type="match status" value="1"/>
</dbReference>
<organism evidence="2 3">
    <name type="scientific">Enterococcus canintestini</name>
    <dbReference type="NCBI Taxonomy" id="317010"/>
    <lineage>
        <taxon>Bacteria</taxon>
        <taxon>Bacillati</taxon>
        <taxon>Bacillota</taxon>
        <taxon>Bacilli</taxon>
        <taxon>Lactobacillales</taxon>
        <taxon>Enterococcaceae</taxon>
        <taxon>Enterococcus</taxon>
    </lineage>
</organism>
<protein>
    <submittedName>
        <fullName evidence="2">HD protein</fullName>
    </submittedName>
</protein>
<dbReference type="InterPro" id="IPR003607">
    <property type="entry name" value="HD/PDEase_dom"/>
</dbReference>
<evidence type="ECO:0000313" key="2">
    <source>
        <dbReference type="EMBL" id="OJG14328.1"/>
    </source>
</evidence>
<evidence type="ECO:0000313" key="3">
    <source>
        <dbReference type="Proteomes" id="UP000182835"/>
    </source>
</evidence>
<dbReference type="PANTHER" id="PTHR11373">
    <property type="entry name" value="DEOXYNUCLEOSIDE TRIPHOSPHATE TRIPHOSPHOHYDROLASE"/>
    <property type="match status" value="1"/>
</dbReference>
<comment type="caution">
    <text evidence="2">The sequence shown here is derived from an EMBL/GenBank/DDBJ whole genome shotgun (WGS) entry which is preliminary data.</text>
</comment>
<dbReference type="Gene3D" id="1.10.3210.10">
    <property type="entry name" value="Hypothetical protein af1432"/>
    <property type="match status" value="1"/>
</dbReference>
<name>A0A1L8R3I7_9ENTE</name>
<dbReference type="FunFam" id="1.10.3210.10:FF:000014">
    <property type="entry name" value="HD domain-containing protein"/>
    <property type="match status" value="1"/>
</dbReference>
<evidence type="ECO:0000259" key="1">
    <source>
        <dbReference type="PROSITE" id="PS51831"/>
    </source>
</evidence>
<proteinExistence type="predicted"/>
<dbReference type="RefSeq" id="WP_282956608.1">
    <property type="nucleotide sequence ID" value="NZ_JBHLVQ010000017.1"/>
</dbReference>
<dbReference type="CDD" id="cd00077">
    <property type="entry name" value="HDc"/>
    <property type="match status" value="1"/>
</dbReference>
<sequence>MMTLYKDQKLPIEKVFRDPVHNYIHVQHQVILDLINSKEVQRLRRVKQLGTSSFTFHGAEHSRFSHSLGVYEITRRICDIFERNFSVSKIGAGGWDDNERLVALCAALLHDVGHGPFSHTFEHIFHTDHEKITVEIITSPETEVYQILNKVAAGFPEKVASVITHDYPNPQVVQMISSQIDADRMDYLLRDAYFTGTEYGTFDLTRILRVIRPYEGGIAFSMNGMHAVEDYIVSRYQMYVQVYFHQVSRSMEVLLEHLLNRAHELYNENSDIFQQHSQLLIPFLKEDFTLADYLKLDDGVLITYFIQWVDEDDAILSDLANRWLSRKPLKSAKFKENQTALIEKLCKLVEEVGYNPKYYTAINSSYDLPYDFYRPKSGVHRTQIELQQKDGTLVELSKVSQLVAALAGQKTGDHRYYFPKEMVDRTLQDNYDLFSETYAEFARHIKNGELVE</sequence>
<dbReference type="AlphaFoldDB" id="A0A1L8R3I7"/>
<gene>
    <name evidence="2" type="ORF">RU96_GL001245</name>
</gene>